<evidence type="ECO:0000256" key="8">
    <source>
        <dbReference type="ARBA" id="ARBA00031340"/>
    </source>
</evidence>
<dbReference type="InterPro" id="IPR048682">
    <property type="entry name" value="COG4"/>
</dbReference>
<dbReference type="PANTHER" id="PTHR24016:SF0">
    <property type="entry name" value="CONSERVED OLIGOMERIC GOLGI COMPLEX SUBUNIT 4"/>
    <property type="match status" value="1"/>
</dbReference>
<dbReference type="STRING" id="1182543.W9XFS9"/>
<dbReference type="Pfam" id="PF20663">
    <property type="entry name" value="COG4_N"/>
    <property type="match status" value="1"/>
</dbReference>
<name>W9XFS9_9EURO</name>
<evidence type="ECO:0000259" key="10">
    <source>
        <dbReference type="SMART" id="SM00762"/>
    </source>
</evidence>
<dbReference type="InterPro" id="IPR048684">
    <property type="entry name" value="COG4_C"/>
</dbReference>
<dbReference type="AlphaFoldDB" id="W9XFS9"/>
<feature type="domain" description="COG4 transport protein middle alpha-helical bundle" evidence="10">
    <location>
        <begin position="179"/>
        <end position="516"/>
    </location>
</feature>
<evidence type="ECO:0000256" key="6">
    <source>
        <dbReference type="ARBA" id="ARBA00023034"/>
    </source>
</evidence>
<proteinExistence type="inferred from homology"/>
<sequence>MTAHGHPSDLDHEHESTSVYNAKSVSEIRAALAELHRKEATVTSQLDALISAQKDLQRELGRLDLFRANVTAQASKARAVSNGMLSDAAANAKRISNSVKTLDLEQERVKATLTVVEQVGELKACVLGVSGSMGAAQDWENAASYLSRASKIPSAVINGPFAARIVPTAEVPDAPAVTLENASESLCSLFLREFEKAVKENDGARITRFFKLFPLINRSDVGLDVYGRYVCQGVASRARANLNAGTGGNQSKDGFFYANALTKLFEHIAQIIEGHGGLVERHYGPGKMARVIERLQVEADLQGGIILDTWTDERRIERQLTDIKAYAFTFLVQSFLPAQRGSTGTPRAGSPAPGRSSEDESVDMKQVDALLNEMTLMLGKWSLYTRFIAEKCQDAGALDGSLSMPPFLLNSSLAKKVQEKLLTPFNTMTTFFFRRSVEKAFQLDEQPPDLSLNPHKPLNSNPPHVTSAIEDIMYIVNKVLQQSLATSQKQVVSNVVPTLGRILGSDFVGMEQRKMRDESYPKAAIQGQLPPEATIVSFLVLINNLDVAKDYVVQIARARVEPTAGSPHRPLEELFPGPGEAEAVAAALTSFSTAFSEKTNELISDGVTVVFHNVMKPRLRPILMDAFRDTDYQLTREQLQDLAQDLDGGGDETEAFSDEVRMRFQLGWDALTKPIGRIMTERTFDQLLTIAVNYLSKMLEKRLWTYHGRVNEVGAARLEHDVNEIIKVVVKGQKYALREAFLRCTQICMIMNMDEEEWDELLNSGGEVADRLKHEERVRARNMVKDTSA</sequence>
<evidence type="ECO:0000256" key="3">
    <source>
        <dbReference type="ARBA" id="ARBA00020975"/>
    </source>
</evidence>
<dbReference type="SMART" id="SM00762">
    <property type="entry name" value="Cog4"/>
    <property type="match status" value="1"/>
</dbReference>
<evidence type="ECO:0000256" key="7">
    <source>
        <dbReference type="ARBA" id="ARBA00023136"/>
    </source>
</evidence>
<accession>W9XFS9</accession>
<comment type="subcellular location">
    <subcellularLocation>
        <location evidence="1">Golgi apparatus membrane</location>
        <topology evidence="1">Peripheral membrane protein</topology>
    </subcellularLocation>
</comment>
<dbReference type="GeneID" id="19185444"/>
<dbReference type="InterPro" id="IPR013167">
    <property type="entry name" value="COG4_M"/>
</dbReference>
<dbReference type="Pfam" id="PF20662">
    <property type="entry name" value="COG4_C"/>
    <property type="match status" value="1"/>
</dbReference>
<evidence type="ECO:0000313" key="11">
    <source>
        <dbReference type="EMBL" id="EXJ76200.1"/>
    </source>
</evidence>
<dbReference type="HOGENOM" id="CLU_014853_3_0_1"/>
<dbReference type="eggNOG" id="KOG0412">
    <property type="taxonomic scope" value="Eukaryota"/>
</dbReference>
<keyword evidence="5" id="KW-0653">Protein transport</keyword>
<dbReference type="Gene3D" id="1.20.58.1970">
    <property type="match status" value="1"/>
</dbReference>
<evidence type="ECO:0000256" key="4">
    <source>
        <dbReference type="ARBA" id="ARBA00022448"/>
    </source>
</evidence>
<reference evidence="11 12" key="1">
    <citation type="submission" date="2013-03" db="EMBL/GenBank/DDBJ databases">
        <title>The Genome Sequence of Cladophialophora psammophila CBS 110553.</title>
        <authorList>
            <consortium name="The Broad Institute Genomics Platform"/>
            <person name="Cuomo C."/>
            <person name="de Hoog S."/>
            <person name="Gorbushina A."/>
            <person name="Walker B."/>
            <person name="Young S.K."/>
            <person name="Zeng Q."/>
            <person name="Gargeya S."/>
            <person name="Fitzgerald M."/>
            <person name="Haas B."/>
            <person name="Abouelleil A."/>
            <person name="Allen A.W."/>
            <person name="Alvarado L."/>
            <person name="Arachchi H.M."/>
            <person name="Berlin A.M."/>
            <person name="Chapman S.B."/>
            <person name="Gainer-Dewar J."/>
            <person name="Goldberg J."/>
            <person name="Griggs A."/>
            <person name="Gujja S."/>
            <person name="Hansen M."/>
            <person name="Howarth C."/>
            <person name="Imamovic A."/>
            <person name="Ireland A."/>
            <person name="Larimer J."/>
            <person name="McCowan C."/>
            <person name="Murphy C."/>
            <person name="Pearson M."/>
            <person name="Poon T.W."/>
            <person name="Priest M."/>
            <person name="Roberts A."/>
            <person name="Saif S."/>
            <person name="Shea T."/>
            <person name="Sisk P."/>
            <person name="Sykes S."/>
            <person name="Wortman J."/>
            <person name="Nusbaum C."/>
            <person name="Birren B."/>
        </authorList>
    </citation>
    <scope>NUCLEOTIDE SEQUENCE [LARGE SCALE GENOMIC DNA]</scope>
    <source>
        <strain evidence="11 12">CBS 110553</strain>
    </source>
</reference>
<dbReference type="PANTHER" id="PTHR24016">
    <property type="entry name" value="CONSERVED OLIGOMERIC GOLGI COMPLEX SUBUNIT 4"/>
    <property type="match status" value="1"/>
</dbReference>
<organism evidence="11 12">
    <name type="scientific">Cladophialophora psammophila CBS 110553</name>
    <dbReference type="NCBI Taxonomy" id="1182543"/>
    <lineage>
        <taxon>Eukaryota</taxon>
        <taxon>Fungi</taxon>
        <taxon>Dikarya</taxon>
        <taxon>Ascomycota</taxon>
        <taxon>Pezizomycotina</taxon>
        <taxon>Eurotiomycetes</taxon>
        <taxon>Chaetothyriomycetidae</taxon>
        <taxon>Chaetothyriales</taxon>
        <taxon>Herpotrichiellaceae</taxon>
        <taxon>Cladophialophora</taxon>
    </lineage>
</organism>
<gene>
    <name evidence="11" type="ORF">A1O5_00708</name>
</gene>
<dbReference type="EMBL" id="AMGX01000001">
    <property type="protein sequence ID" value="EXJ76200.1"/>
    <property type="molecule type" value="Genomic_DNA"/>
</dbReference>
<dbReference type="Proteomes" id="UP000019471">
    <property type="component" value="Unassembled WGS sequence"/>
</dbReference>
<dbReference type="GO" id="GO:0015031">
    <property type="term" value="P:protein transport"/>
    <property type="evidence" value="ECO:0007669"/>
    <property type="project" value="UniProtKB-KW"/>
</dbReference>
<protein>
    <recommendedName>
        <fullName evidence="3">Conserved oligomeric Golgi complex subunit 4</fullName>
    </recommendedName>
    <alternativeName>
        <fullName evidence="8">Component of oligomeric Golgi complex 4</fullName>
    </alternativeName>
</protein>
<keyword evidence="4" id="KW-0813">Transport</keyword>
<dbReference type="Pfam" id="PF08318">
    <property type="entry name" value="COG4_m"/>
    <property type="match status" value="1"/>
</dbReference>
<dbReference type="GO" id="GO:0000139">
    <property type="term" value="C:Golgi membrane"/>
    <property type="evidence" value="ECO:0007669"/>
    <property type="project" value="UniProtKB-SubCell"/>
</dbReference>
<keyword evidence="6" id="KW-0333">Golgi apparatus</keyword>
<evidence type="ECO:0000256" key="5">
    <source>
        <dbReference type="ARBA" id="ARBA00022927"/>
    </source>
</evidence>
<dbReference type="InterPro" id="IPR048680">
    <property type="entry name" value="COG4_N"/>
</dbReference>
<evidence type="ECO:0000256" key="1">
    <source>
        <dbReference type="ARBA" id="ARBA00004395"/>
    </source>
</evidence>
<comment type="caution">
    <text evidence="11">The sequence shown here is derived from an EMBL/GenBank/DDBJ whole genome shotgun (WGS) entry which is preliminary data.</text>
</comment>
<evidence type="ECO:0000313" key="12">
    <source>
        <dbReference type="Proteomes" id="UP000019471"/>
    </source>
</evidence>
<keyword evidence="12" id="KW-1185">Reference proteome</keyword>
<dbReference type="OrthoDB" id="47059at2759"/>
<evidence type="ECO:0000256" key="9">
    <source>
        <dbReference type="SAM" id="MobiDB-lite"/>
    </source>
</evidence>
<keyword evidence="7" id="KW-0472">Membrane</keyword>
<comment type="similarity">
    <text evidence="2">Belongs to the COG4 family.</text>
</comment>
<feature type="region of interest" description="Disordered" evidence="9">
    <location>
        <begin position="340"/>
        <end position="363"/>
    </location>
</feature>
<evidence type="ECO:0000256" key="2">
    <source>
        <dbReference type="ARBA" id="ARBA00009215"/>
    </source>
</evidence>
<dbReference type="RefSeq" id="XP_007739517.1">
    <property type="nucleotide sequence ID" value="XM_007741327.1"/>
</dbReference>